<evidence type="ECO:0000313" key="6">
    <source>
        <dbReference type="EMBL" id="TKI06119.1"/>
    </source>
</evidence>
<keyword evidence="7" id="KW-1185">Reference proteome</keyword>
<evidence type="ECO:0000256" key="1">
    <source>
        <dbReference type="ARBA" id="ARBA00004496"/>
    </source>
</evidence>
<dbReference type="InterPro" id="IPR000801">
    <property type="entry name" value="Esterase-like"/>
</dbReference>
<dbReference type="InterPro" id="IPR013783">
    <property type="entry name" value="Ig-like_fold"/>
</dbReference>
<proteinExistence type="inferred from homology"/>
<evidence type="ECO:0000259" key="5">
    <source>
        <dbReference type="Pfam" id="PF11806"/>
    </source>
</evidence>
<dbReference type="Gene3D" id="3.40.50.1820">
    <property type="entry name" value="alpha/beta hydrolase"/>
    <property type="match status" value="1"/>
</dbReference>
<feature type="domain" description="Enterochelin esterase N-terminal" evidence="5">
    <location>
        <begin position="39"/>
        <end position="161"/>
    </location>
</feature>
<keyword evidence="2" id="KW-0963">Cytoplasm</keyword>
<organism evidence="6 7">
    <name type="scientific">Martelella alba</name>
    <dbReference type="NCBI Taxonomy" id="2590451"/>
    <lineage>
        <taxon>Bacteria</taxon>
        <taxon>Pseudomonadati</taxon>
        <taxon>Pseudomonadota</taxon>
        <taxon>Alphaproteobacteria</taxon>
        <taxon>Hyphomicrobiales</taxon>
        <taxon>Aurantimonadaceae</taxon>
        <taxon>Martelella</taxon>
    </lineage>
</organism>
<dbReference type="Gene3D" id="2.60.40.10">
    <property type="entry name" value="Immunoglobulins"/>
    <property type="match status" value="1"/>
</dbReference>
<reference evidence="6 7" key="1">
    <citation type="submission" date="2019-04" db="EMBL/GenBank/DDBJ databases">
        <authorList>
            <person name="Li M."/>
            <person name="Gao C."/>
        </authorList>
    </citation>
    <scope>NUCLEOTIDE SEQUENCE [LARGE SCALE GENOMIC DNA]</scope>
    <source>
        <strain evidence="6 7">BGMRC 2031</strain>
    </source>
</reference>
<dbReference type="SUPFAM" id="SSF53474">
    <property type="entry name" value="alpha/beta-Hydrolases"/>
    <property type="match status" value="1"/>
</dbReference>
<dbReference type="NCBIfam" id="NF007758">
    <property type="entry name" value="PRK10439.1"/>
    <property type="match status" value="1"/>
</dbReference>
<sequence length="438" mass="48487">MSEPDLMSRADAGSPEWWREVARQGTPLLSENREGGYRATFLWRDPRGNEHTSDVRRVWLNINGLTDHHQGGAPQSLARLPGSDVWHGGVALNPAWRGSYCFIPERGDPVVTSPAAGREWWRARLAGAVHDPVNPLRPWIGARGHALSGLHMPLAPPQTPWREVDMAQGVIKDPPPPTAVRRFRWRSRRLGNSRDVWVLVTGANRPERRPLALLLDGRFWREQMPIAAPLAALTRQGRLPEAVYLLIDSLDNERRGRELPCNADFWLAVQEELLPRLAVWAPYHADPAATVVAGQSFGGLSAVYAALQWPRTFGLALSQSGSFWWPDRDPLSDPRPGHGGELLRQLERDPAAGRALHLYIEAGIREPLIDGVNQRLVALLAPYARRIVYRRIEGGHDALCWRGGLLDGLVALWTGVTPKGACCYPAPFGAPSTGKTSG</sequence>
<dbReference type="Pfam" id="PF00756">
    <property type="entry name" value="Esterase"/>
    <property type="match status" value="1"/>
</dbReference>
<dbReference type="Proteomes" id="UP000305202">
    <property type="component" value="Unassembled WGS sequence"/>
</dbReference>
<dbReference type="InterPro" id="IPR021764">
    <property type="entry name" value="Enterochelin_esterase_N"/>
</dbReference>
<dbReference type="InterPro" id="IPR014756">
    <property type="entry name" value="Ig_E-set"/>
</dbReference>
<dbReference type="EC" id="3.1.1.-" evidence="6"/>
<protein>
    <submittedName>
        <fullName evidence="6">Enterochelin esterase</fullName>
        <ecNumber evidence="6">3.1.1.-</ecNumber>
    </submittedName>
</protein>
<dbReference type="PANTHER" id="PTHR48098">
    <property type="entry name" value="ENTEROCHELIN ESTERASE-RELATED"/>
    <property type="match status" value="1"/>
</dbReference>
<dbReference type="SUPFAM" id="SSF81296">
    <property type="entry name" value="E set domains"/>
    <property type="match status" value="1"/>
</dbReference>
<comment type="subcellular location">
    <subcellularLocation>
        <location evidence="1">Cytoplasm</location>
    </subcellularLocation>
</comment>
<dbReference type="EMBL" id="SZPQ01000015">
    <property type="protein sequence ID" value="TKI06119.1"/>
    <property type="molecule type" value="Genomic_DNA"/>
</dbReference>
<keyword evidence="3 6" id="KW-0378">Hydrolase</keyword>
<evidence type="ECO:0000313" key="7">
    <source>
        <dbReference type="Proteomes" id="UP000305202"/>
    </source>
</evidence>
<gene>
    <name evidence="6" type="ORF">FCN80_11415</name>
</gene>
<dbReference type="Pfam" id="PF11806">
    <property type="entry name" value="Enterochelin_N"/>
    <property type="match status" value="1"/>
</dbReference>
<evidence type="ECO:0000256" key="4">
    <source>
        <dbReference type="ARBA" id="ARBA00024201"/>
    </source>
</evidence>
<dbReference type="PANTHER" id="PTHR48098:SF3">
    <property type="entry name" value="IRON(III) ENTEROBACTIN ESTERASE"/>
    <property type="match status" value="1"/>
</dbReference>
<evidence type="ECO:0000256" key="3">
    <source>
        <dbReference type="ARBA" id="ARBA00022801"/>
    </source>
</evidence>
<accession>A0ABY2SKK8</accession>
<dbReference type="GO" id="GO:0016787">
    <property type="term" value="F:hydrolase activity"/>
    <property type="evidence" value="ECO:0007669"/>
    <property type="project" value="UniProtKB-KW"/>
</dbReference>
<dbReference type="RefSeq" id="WP_136990286.1">
    <property type="nucleotide sequence ID" value="NZ_SZPQ01000015.1"/>
</dbReference>
<comment type="caution">
    <text evidence="6">The sequence shown here is derived from an EMBL/GenBank/DDBJ whole genome shotgun (WGS) entry which is preliminary data.</text>
</comment>
<comment type="similarity">
    <text evidence="4">Belongs to the Fes family.</text>
</comment>
<dbReference type="InterPro" id="IPR029058">
    <property type="entry name" value="AB_hydrolase_fold"/>
</dbReference>
<dbReference type="InterPro" id="IPR050583">
    <property type="entry name" value="Mycobacterial_A85_antigen"/>
</dbReference>
<evidence type="ECO:0000256" key="2">
    <source>
        <dbReference type="ARBA" id="ARBA00022490"/>
    </source>
</evidence>
<name>A0ABY2SKK8_9HYPH</name>